<keyword evidence="5 6" id="KW-0460">Magnesium</keyword>
<feature type="binding site" evidence="6">
    <location>
        <position position="93"/>
    </location>
    <ligand>
        <name>Mg(2+)</name>
        <dbReference type="ChEBI" id="CHEBI:18420"/>
        <label>2</label>
    </ligand>
</feature>
<dbReference type="SUPFAM" id="SSF56655">
    <property type="entry name" value="Carbohydrate phosphatase"/>
    <property type="match status" value="1"/>
</dbReference>
<dbReference type="PRINTS" id="PR00377">
    <property type="entry name" value="IMPHPHTASES"/>
</dbReference>
<name>A0A510UYR0_9CELL</name>
<feature type="binding site" evidence="6">
    <location>
        <position position="75"/>
    </location>
    <ligand>
        <name>Mg(2+)</name>
        <dbReference type="ChEBI" id="CHEBI:18420"/>
        <label>1</label>
        <note>catalytic</note>
    </ligand>
</feature>
<dbReference type="RefSeq" id="WP_146925250.1">
    <property type="nucleotide sequence ID" value="NZ_BJUB01000001.1"/>
</dbReference>
<evidence type="ECO:0000256" key="4">
    <source>
        <dbReference type="ARBA" id="ARBA00022801"/>
    </source>
</evidence>
<evidence type="ECO:0000256" key="6">
    <source>
        <dbReference type="PIRSR" id="PIRSR600760-2"/>
    </source>
</evidence>
<dbReference type="Pfam" id="PF00459">
    <property type="entry name" value="Inositol_P"/>
    <property type="match status" value="1"/>
</dbReference>
<keyword evidence="3 6" id="KW-0479">Metal-binding</keyword>
<reference evidence="7 8" key="1">
    <citation type="submission" date="2019-07" db="EMBL/GenBank/DDBJ databases">
        <title>Whole genome shotgun sequence of Cellulomonas xylanilytica NBRC 101102.</title>
        <authorList>
            <person name="Hosoyama A."/>
            <person name="Uohara A."/>
            <person name="Ohji S."/>
            <person name="Ichikawa N."/>
        </authorList>
    </citation>
    <scope>NUCLEOTIDE SEQUENCE [LARGE SCALE GENOMIC DNA]</scope>
    <source>
        <strain evidence="7 8">NBRC 101102</strain>
    </source>
</reference>
<dbReference type="GO" id="GO:0046854">
    <property type="term" value="P:phosphatidylinositol phosphate biosynthetic process"/>
    <property type="evidence" value="ECO:0007669"/>
    <property type="project" value="InterPro"/>
</dbReference>
<comment type="catalytic activity">
    <reaction evidence="1">
        <text>a myo-inositol phosphate + H2O = myo-inositol + phosphate</text>
        <dbReference type="Rhea" id="RHEA:24056"/>
        <dbReference type="ChEBI" id="CHEBI:15377"/>
        <dbReference type="ChEBI" id="CHEBI:17268"/>
        <dbReference type="ChEBI" id="CHEBI:43474"/>
        <dbReference type="ChEBI" id="CHEBI:84139"/>
        <dbReference type="EC" id="3.1.3.25"/>
    </reaction>
</comment>
<dbReference type="InterPro" id="IPR020550">
    <property type="entry name" value="Inositol_monophosphatase_CS"/>
</dbReference>
<gene>
    <name evidence="7" type="primary">suhB</name>
    <name evidence="7" type="ORF">CXY01_02590</name>
</gene>
<dbReference type="InterPro" id="IPR020583">
    <property type="entry name" value="Inositol_monoP_metal-BS"/>
</dbReference>
<dbReference type="Gene3D" id="3.40.190.80">
    <property type="match status" value="1"/>
</dbReference>
<keyword evidence="4" id="KW-0378">Hydrolase</keyword>
<dbReference type="InterPro" id="IPR000760">
    <property type="entry name" value="Inositol_monophosphatase-like"/>
</dbReference>
<dbReference type="OrthoDB" id="9772456at2"/>
<dbReference type="GO" id="GO:0007165">
    <property type="term" value="P:signal transduction"/>
    <property type="evidence" value="ECO:0007669"/>
    <property type="project" value="TreeGrafter"/>
</dbReference>
<dbReference type="PROSITE" id="PS00630">
    <property type="entry name" value="IMP_2"/>
    <property type="match status" value="1"/>
</dbReference>
<comment type="caution">
    <text evidence="7">The sequence shown here is derived from an EMBL/GenBank/DDBJ whole genome shotgun (WGS) entry which is preliminary data.</text>
</comment>
<dbReference type="EC" id="3.1.3.25" evidence="2"/>
<proteinExistence type="predicted"/>
<sequence length="281" mass="29322">MNPDSPDQVRTLLEVAEALAREAGALVRDGRRRLVTVAATKSSDQDVVTAMDLASESLLRRRLAELRPDDAILGEEEAFRPGTSGITWVVDPIDGTVNYLYGSSAYAVSVAAVVGPDPAAAPDPATWTALAGCVFAPEDGRTFAAGRGLGATLDGTVLTVGAARPLIDSLVGTGFGYVATRRQVQGRIVAELLPQVRDIRRVGCASLDLCAIAAGTLDLYYERGLQPWDLAAGALIAQEAGAQVTGLRGQAAQESMTVAGPLGRVEELRAFLEGMDADSDG</sequence>
<dbReference type="PANTHER" id="PTHR20854:SF4">
    <property type="entry name" value="INOSITOL-1-MONOPHOSPHATASE-RELATED"/>
    <property type="match status" value="1"/>
</dbReference>
<dbReference type="PROSITE" id="PS00629">
    <property type="entry name" value="IMP_1"/>
    <property type="match status" value="1"/>
</dbReference>
<evidence type="ECO:0000313" key="7">
    <source>
        <dbReference type="EMBL" id="GEK19739.1"/>
    </source>
</evidence>
<evidence type="ECO:0000313" key="8">
    <source>
        <dbReference type="Proteomes" id="UP000321118"/>
    </source>
</evidence>
<dbReference type="AlphaFoldDB" id="A0A510UYR0"/>
<dbReference type="GO" id="GO:0046872">
    <property type="term" value="F:metal ion binding"/>
    <property type="evidence" value="ECO:0007669"/>
    <property type="project" value="UniProtKB-KW"/>
</dbReference>
<comment type="cofactor">
    <cofactor evidence="6">
        <name>Mg(2+)</name>
        <dbReference type="ChEBI" id="CHEBI:18420"/>
    </cofactor>
</comment>
<feature type="binding site" evidence="6">
    <location>
        <position position="229"/>
    </location>
    <ligand>
        <name>Mg(2+)</name>
        <dbReference type="ChEBI" id="CHEBI:18420"/>
        <label>1</label>
        <note>catalytic</note>
    </ligand>
</feature>
<feature type="binding site" evidence="6">
    <location>
        <position position="94"/>
    </location>
    <ligand>
        <name>Mg(2+)</name>
        <dbReference type="ChEBI" id="CHEBI:18420"/>
        <label>1</label>
        <note>catalytic</note>
    </ligand>
</feature>
<dbReference type="Gene3D" id="3.30.540.10">
    <property type="entry name" value="Fructose-1,6-Bisphosphatase, subunit A, domain 1"/>
    <property type="match status" value="1"/>
</dbReference>
<dbReference type="EMBL" id="BJUB01000001">
    <property type="protein sequence ID" value="GEK19739.1"/>
    <property type="molecule type" value="Genomic_DNA"/>
</dbReference>
<evidence type="ECO:0000256" key="1">
    <source>
        <dbReference type="ARBA" id="ARBA00001033"/>
    </source>
</evidence>
<dbReference type="GO" id="GO:0008934">
    <property type="term" value="F:inositol monophosphate 1-phosphatase activity"/>
    <property type="evidence" value="ECO:0007669"/>
    <property type="project" value="TreeGrafter"/>
</dbReference>
<dbReference type="PANTHER" id="PTHR20854">
    <property type="entry name" value="INOSITOL MONOPHOSPHATASE"/>
    <property type="match status" value="1"/>
</dbReference>
<evidence type="ECO:0000256" key="3">
    <source>
        <dbReference type="ARBA" id="ARBA00022723"/>
    </source>
</evidence>
<organism evidence="7 8">
    <name type="scientific">Cellulomonas xylanilytica</name>
    <dbReference type="NCBI Taxonomy" id="233583"/>
    <lineage>
        <taxon>Bacteria</taxon>
        <taxon>Bacillati</taxon>
        <taxon>Actinomycetota</taxon>
        <taxon>Actinomycetes</taxon>
        <taxon>Micrococcales</taxon>
        <taxon>Cellulomonadaceae</taxon>
        <taxon>Cellulomonas</taxon>
    </lineage>
</organism>
<evidence type="ECO:0000256" key="2">
    <source>
        <dbReference type="ARBA" id="ARBA00013106"/>
    </source>
</evidence>
<keyword evidence="8" id="KW-1185">Reference proteome</keyword>
<feature type="binding site" evidence="6">
    <location>
        <position position="91"/>
    </location>
    <ligand>
        <name>Mg(2+)</name>
        <dbReference type="ChEBI" id="CHEBI:18420"/>
        <label>1</label>
        <note>catalytic</note>
    </ligand>
</feature>
<accession>A0A510UYR0</accession>
<dbReference type="GO" id="GO:0006020">
    <property type="term" value="P:inositol metabolic process"/>
    <property type="evidence" value="ECO:0007669"/>
    <property type="project" value="TreeGrafter"/>
</dbReference>
<evidence type="ECO:0000256" key="5">
    <source>
        <dbReference type="ARBA" id="ARBA00022842"/>
    </source>
</evidence>
<dbReference type="Proteomes" id="UP000321118">
    <property type="component" value="Unassembled WGS sequence"/>
</dbReference>
<protein>
    <recommendedName>
        <fullName evidence="2">inositol-phosphate phosphatase</fullName>
        <ecNumber evidence="2">3.1.3.25</ecNumber>
    </recommendedName>
</protein>